<name>A0A4Y2F7E9_ARAVE</name>
<dbReference type="GO" id="GO:0003723">
    <property type="term" value="F:RNA binding"/>
    <property type="evidence" value="ECO:0007669"/>
    <property type="project" value="UniProtKB-UniRule"/>
</dbReference>
<dbReference type="InterPro" id="IPR012677">
    <property type="entry name" value="Nucleotide-bd_a/b_plait_sf"/>
</dbReference>
<reference evidence="4 5" key="1">
    <citation type="journal article" date="2019" name="Sci. Rep.">
        <title>Orb-weaving spider Araneus ventricosus genome elucidates the spidroin gene catalogue.</title>
        <authorList>
            <person name="Kono N."/>
            <person name="Nakamura H."/>
            <person name="Ohtoshi R."/>
            <person name="Moran D.A.P."/>
            <person name="Shinohara A."/>
            <person name="Yoshida Y."/>
            <person name="Fujiwara M."/>
            <person name="Mori M."/>
            <person name="Tomita M."/>
            <person name="Arakawa K."/>
        </authorList>
    </citation>
    <scope>NUCLEOTIDE SEQUENCE [LARGE SCALE GENOMIC DNA]</scope>
</reference>
<dbReference type="AlphaFoldDB" id="A0A4Y2F7E9"/>
<feature type="non-terminal residue" evidence="4">
    <location>
        <position position="1"/>
    </location>
</feature>
<dbReference type="InterPro" id="IPR000504">
    <property type="entry name" value="RRM_dom"/>
</dbReference>
<dbReference type="OrthoDB" id="19742at2759"/>
<dbReference type="EMBL" id="BGPR01249482">
    <property type="protein sequence ID" value="GBM37343.1"/>
    <property type="molecule type" value="Genomic_DNA"/>
</dbReference>
<dbReference type="Gene3D" id="3.30.70.330">
    <property type="match status" value="1"/>
</dbReference>
<dbReference type="PROSITE" id="PS50102">
    <property type="entry name" value="RRM"/>
    <property type="match status" value="1"/>
</dbReference>
<keyword evidence="1 2" id="KW-0694">RNA-binding</keyword>
<dbReference type="Proteomes" id="UP000499080">
    <property type="component" value="Unassembled WGS sequence"/>
</dbReference>
<sequence>VATDEETGSKGYGFVHFETEEAANNAILKVNGMLLNGRKV</sequence>
<protein>
    <recommendedName>
        <fullName evidence="3">RRM domain-containing protein</fullName>
    </recommendedName>
</protein>
<organism evidence="4 5">
    <name type="scientific">Araneus ventricosus</name>
    <name type="common">Orbweaver spider</name>
    <name type="synonym">Epeira ventricosa</name>
    <dbReference type="NCBI Taxonomy" id="182803"/>
    <lineage>
        <taxon>Eukaryota</taxon>
        <taxon>Metazoa</taxon>
        <taxon>Ecdysozoa</taxon>
        <taxon>Arthropoda</taxon>
        <taxon>Chelicerata</taxon>
        <taxon>Arachnida</taxon>
        <taxon>Araneae</taxon>
        <taxon>Araneomorphae</taxon>
        <taxon>Entelegynae</taxon>
        <taxon>Araneoidea</taxon>
        <taxon>Araneidae</taxon>
        <taxon>Araneus</taxon>
    </lineage>
</organism>
<dbReference type="Pfam" id="PF00076">
    <property type="entry name" value="RRM_1"/>
    <property type="match status" value="1"/>
</dbReference>
<dbReference type="InterPro" id="IPR035979">
    <property type="entry name" value="RBD_domain_sf"/>
</dbReference>
<evidence type="ECO:0000313" key="4">
    <source>
        <dbReference type="EMBL" id="GBM37343.1"/>
    </source>
</evidence>
<proteinExistence type="predicted"/>
<evidence type="ECO:0000256" key="2">
    <source>
        <dbReference type="PROSITE-ProRule" id="PRU00176"/>
    </source>
</evidence>
<feature type="domain" description="RRM" evidence="3">
    <location>
        <begin position="1"/>
        <end position="40"/>
    </location>
</feature>
<keyword evidence="5" id="KW-1185">Reference proteome</keyword>
<accession>A0A4Y2F7E9</accession>
<dbReference type="SUPFAM" id="SSF54928">
    <property type="entry name" value="RNA-binding domain, RBD"/>
    <property type="match status" value="1"/>
</dbReference>
<evidence type="ECO:0000313" key="5">
    <source>
        <dbReference type="Proteomes" id="UP000499080"/>
    </source>
</evidence>
<gene>
    <name evidence="4" type="ORF">AVEN_22510_1</name>
</gene>
<comment type="caution">
    <text evidence="4">The sequence shown here is derived from an EMBL/GenBank/DDBJ whole genome shotgun (WGS) entry which is preliminary data.</text>
</comment>
<evidence type="ECO:0000259" key="3">
    <source>
        <dbReference type="PROSITE" id="PS50102"/>
    </source>
</evidence>
<evidence type="ECO:0000256" key="1">
    <source>
        <dbReference type="ARBA" id="ARBA00022884"/>
    </source>
</evidence>